<evidence type="ECO:0000256" key="2">
    <source>
        <dbReference type="ARBA" id="ARBA00022908"/>
    </source>
</evidence>
<dbReference type="InterPro" id="IPR038488">
    <property type="entry name" value="Integrase_DNA-bd_sf"/>
</dbReference>
<dbReference type="InterPro" id="IPR050808">
    <property type="entry name" value="Phage_Integrase"/>
</dbReference>
<protein>
    <submittedName>
        <fullName evidence="4">Uncharacterized protein DUF4102</fullName>
    </submittedName>
</protein>
<dbReference type="PANTHER" id="PTHR30629">
    <property type="entry name" value="PROPHAGE INTEGRASE"/>
    <property type="match status" value="1"/>
</dbReference>
<evidence type="ECO:0000259" key="3">
    <source>
        <dbReference type="Pfam" id="PF13356"/>
    </source>
</evidence>
<reference evidence="4 5" key="1">
    <citation type="submission" date="2019-02" db="EMBL/GenBank/DDBJ databases">
        <title>Investigation of anaerobic lignin degradation for improved lignocellulosic biofuels.</title>
        <authorList>
            <person name="Deangelis K."/>
        </authorList>
    </citation>
    <scope>NUCLEOTIDE SEQUENCE [LARGE SCALE GENOMIC DNA]</scope>
    <source>
        <strain evidence="4 5">159R</strain>
    </source>
</reference>
<dbReference type="Proteomes" id="UP000294555">
    <property type="component" value="Unassembled WGS sequence"/>
</dbReference>
<keyword evidence="2" id="KW-0229">DNA integration</keyword>
<keyword evidence="5" id="KW-1185">Reference proteome</keyword>
<proteinExistence type="inferred from homology"/>
<accession>A0A4R1NKA2</accession>
<dbReference type="Gene3D" id="3.30.160.390">
    <property type="entry name" value="Integrase, DNA-binding domain"/>
    <property type="match status" value="1"/>
</dbReference>
<comment type="similarity">
    <text evidence="1">Belongs to the 'phage' integrase family.</text>
</comment>
<comment type="caution">
    <text evidence="4">The sequence shown here is derived from an EMBL/GenBank/DDBJ whole genome shotgun (WGS) entry which is preliminary data.</text>
</comment>
<evidence type="ECO:0000313" key="4">
    <source>
        <dbReference type="EMBL" id="TCL04630.1"/>
    </source>
</evidence>
<sequence>MALTDSKIRAAKILVKSYKITDAHGLYLPVSTSGSRLWYFRYRFGGKESRLAFGAYPQGGGGVAPIVTRYFPAMPLKRLPELLRNLYNYKGRMLTRLALELDLHVFCAQAGYGHNTFKITRPDNPQGLSK</sequence>
<feature type="domain" description="Integrase DNA-binding" evidence="3">
    <location>
        <begin position="3"/>
        <end position="58"/>
    </location>
</feature>
<name>A0A4R1NKA2_9GAMM</name>
<organism evidence="4 5">
    <name type="scientific">Sodalis ligni</name>
    <dbReference type="NCBI Taxonomy" id="2697027"/>
    <lineage>
        <taxon>Bacteria</taxon>
        <taxon>Pseudomonadati</taxon>
        <taxon>Pseudomonadota</taxon>
        <taxon>Gammaproteobacteria</taxon>
        <taxon>Enterobacterales</taxon>
        <taxon>Bruguierivoracaceae</taxon>
        <taxon>Sodalis</taxon>
    </lineage>
</organism>
<evidence type="ECO:0000256" key="1">
    <source>
        <dbReference type="ARBA" id="ARBA00008857"/>
    </source>
</evidence>
<dbReference type="AlphaFoldDB" id="A0A4R1NKA2"/>
<dbReference type="InterPro" id="IPR025166">
    <property type="entry name" value="Integrase_DNA_bind_dom"/>
</dbReference>
<dbReference type="OrthoDB" id="9795573at2"/>
<gene>
    <name evidence="4" type="ORF">EZJ58_2761</name>
</gene>
<dbReference type="GO" id="GO:0015074">
    <property type="term" value="P:DNA integration"/>
    <property type="evidence" value="ECO:0007669"/>
    <property type="project" value="UniProtKB-KW"/>
</dbReference>
<dbReference type="PANTHER" id="PTHR30629:SF9">
    <property type="entry name" value="PROTEIN INTB-RELATED"/>
    <property type="match status" value="1"/>
</dbReference>
<dbReference type="Pfam" id="PF13356">
    <property type="entry name" value="Arm-DNA-bind_3"/>
    <property type="match status" value="1"/>
</dbReference>
<dbReference type="EMBL" id="SJOI01000001">
    <property type="protein sequence ID" value="TCL04630.1"/>
    <property type="molecule type" value="Genomic_DNA"/>
</dbReference>
<evidence type="ECO:0000313" key="5">
    <source>
        <dbReference type="Proteomes" id="UP000294555"/>
    </source>
</evidence>